<dbReference type="EMBL" id="LR798201">
    <property type="protein sequence ID" value="CAB5162377.1"/>
    <property type="molecule type" value="Genomic_DNA"/>
</dbReference>
<dbReference type="Gene3D" id="3.40.1350.10">
    <property type="match status" value="1"/>
</dbReference>
<comment type="cofactor">
    <cofactor evidence="1">
        <name>Mg(2+)</name>
        <dbReference type="ChEBI" id="CHEBI:18420"/>
    </cofactor>
</comment>
<protein>
    <submittedName>
        <fullName evidence="5">VRR-NUC domain containing protein</fullName>
    </submittedName>
</protein>
<dbReference type="GO" id="GO:0004518">
    <property type="term" value="F:nuclease activity"/>
    <property type="evidence" value="ECO:0007669"/>
    <property type="project" value="UniProtKB-KW"/>
</dbReference>
<name>A0A6J7WBN5_9CAUD</name>
<evidence type="ECO:0000256" key="1">
    <source>
        <dbReference type="ARBA" id="ARBA00001946"/>
    </source>
</evidence>
<feature type="domain" description="VRR-NUC" evidence="4">
    <location>
        <begin position="1"/>
        <end position="93"/>
    </location>
</feature>
<dbReference type="GO" id="GO:0003676">
    <property type="term" value="F:nucleic acid binding"/>
    <property type="evidence" value="ECO:0007669"/>
    <property type="project" value="InterPro"/>
</dbReference>
<keyword evidence="2" id="KW-0540">Nuclease</keyword>
<sequence>MRESTIEKYLVKRVKELGGEVRKVKWIGRRGAPDRFVMLPITKTRTPTPLRIITHAIWIELKAPGEKAKPYQAREHERMRAMGQRIEVVDSIERVEEVLA</sequence>
<accession>A0A6J7WBN5</accession>
<evidence type="ECO:0000256" key="3">
    <source>
        <dbReference type="ARBA" id="ARBA00022801"/>
    </source>
</evidence>
<dbReference type="InterPro" id="IPR011856">
    <property type="entry name" value="tRNA_endonuc-like_dom_sf"/>
</dbReference>
<gene>
    <name evidence="5" type="ORF">UFOVP151_24</name>
</gene>
<reference evidence="5" key="1">
    <citation type="submission" date="2020-05" db="EMBL/GenBank/DDBJ databases">
        <authorList>
            <person name="Chiriac C."/>
            <person name="Salcher M."/>
            <person name="Ghai R."/>
            <person name="Kavagutti S V."/>
        </authorList>
    </citation>
    <scope>NUCLEOTIDE SEQUENCE</scope>
</reference>
<evidence type="ECO:0000313" key="5">
    <source>
        <dbReference type="EMBL" id="CAB5162377.1"/>
    </source>
</evidence>
<organism evidence="5">
    <name type="scientific">uncultured Caudovirales phage</name>
    <dbReference type="NCBI Taxonomy" id="2100421"/>
    <lineage>
        <taxon>Viruses</taxon>
        <taxon>Duplodnaviria</taxon>
        <taxon>Heunggongvirae</taxon>
        <taxon>Uroviricota</taxon>
        <taxon>Caudoviricetes</taxon>
        <taxon>Peduoviridae</taxon>
        <taxon>Maltschvirus</taxon>
        <taxon>Maltschvirus maltsch</taxon>
    </lineage>
</organism>
<dbReference type="InterPro" id="IPR014883">
    <property type="entry name" value="VRR_NUC"/>
</dbReference>
<keyword evidence="3" id="KW-0378">Hydrolase</keyword>
<dbReference type="SMART" id="SM00990">
    <property type="entry name" value="VRR_NUC"/>
    <property type="match status" value="1"/>
</dbReference>
<evidence type="ECO:0000259" key="4">
    <source>
        <dbReference type="SMART" id="SM00990"/>
    </source>
</evidence>
<dbReference type="GO" id="GO:0016788">
    <property type="term" value="F:hydrolase activity, acting on ester bonds"/>
    <property type="evidence" value="ECO:0007669"/>
    <property type="project" value="InterPro"/>
</dbReference>
<proteinExistence type="predicted"/>
<evidence type="ECO:0000256" key="2">
    <source>
        <dbReference type="ARBA" id="ARBA00022722"/>
    </source>
</evidence>